<evidence type="ECO:0000313" key="3">
    <source>
        <dbReference type="Proteomes" id="UP000639516"/>
    </source>
</evidence>
<feature type="compositionally biased region" description="Basic and acidic residues" evidence="1">
    <location>
        <begin position="72"/>
        <end position="81"/>
    </location>
</feature>
<protein>
    <submittedName>
        <fullName evidence="2">Uncharacterized protein</fullName>
    </submittedName>
</protein>
<evidence type="ECO:0000313" key="2">
    <source>
        <dbReference type="EMBL" id="MBC9977713.1"/>
    </source>
</evidence>
<evidence type="ECO:0000256" key="1">
    <source>
        <dbReference type="SAM" id="MobiDB-lite"/>
    </source>
</evidence>
<accession>A0ABR7U296</accession>
<comment type="caution">
    <text evidence="2">The sequence shown here is derived from an EMBL/GenBank/DDBJ whole genome shotgun (WGS) entry which is preliminary data.</text>
</comment>
<proteinExistence type="predicted"/>
<feature type="region of interest" description="Disordered" evidence="1">
    <location>
        <begin position="64"/>
        <end position="95"/>
    </location>
</feature>
<reference evidence="2 3" key="1">
    <citation type="journal article" date="2020" name="Arch. Microbiol.">
        <title>Bradyrhizobium campsiandrae sp. nov., a nitrogen-fixing bacterial strain isolated from a native leguminous tree from the Amazon adapted to flooded conditions.</title>
        <authorList>
            <person name="Cabral Michel D."/>
            <person name="Martins da Costa E."/>
            <person name="Azarias Guimaraes A."/>
            <person name="Soares de Carvalho T."/>
            <person name="Santos de Castro Caputo P."/>
            <person name="Willems A."/>
            <person name="de Souza Moreira F.M."/>
        </authorList>
    </citation>
    <scope>NUCLEOTIDE SEQUENCE [LARGE SCALE GENOMIC DNA]</scope>
    <source>
        <strain evidence="3">INPA 384B</strain>
    </source>
</reference>
<keyword evidence="3" id="KW-1185">Reference proteome</keyword>
<dbReference type="Proteomes" id="UP000639516">
    <property type="component" value="Unassembled WGS sequence"/>
</dbReference>
<sequence length="119" mass="13008">MSNQIEDAVISAARAKGFKINSAVCQTIAIDLAGSSLEGDTILIPSKGSLKVADYLRDLHDRAPSGFSRLQQPDKPDDERTVSQMRRRRPPITADDIAKYTGVTRSHLVELAASRSTNR</sequence>
<dbReference type="RefSeq" id="WP_188098780.1">
    <property type="nucleotide sequence ID" value="NZ_JAANIH010000011.1"/>
</dbReference>
<organism evidence="2 3">
    <name type="scientific">Bradyrhizobium campsiandrae</name>
    <dbReference type="NCBI Taxonomy" id="1729892"/>
    <lineage>
        <taxon>Bacteria</taxon>
        <taxon>Pseudomonadati</taxon>
        <taxon>Pseudomonadota</taxon>
        <taxon>Alphaproteobacteria</taxon>
        <taxon>Hyphomicrobiales</taxon>
        <taxon>Nitrobacteraceae</taxon>
        <taxon>Bradyrhizobium</taxon>
    </lineage>
</organism>
<dbReference type="EMBL" id="JAATTO010000006">
    <property type="protein sequence ID" value="MBC9977713.1"/>
    <property type="molecule type" value="Genomic_DNA"/>
</dbReference>
<gene>
    <name evidence="2" type="ORF">HA482_05700</name>
</gene>
<name>A0ABR7U296_9BRAD</name>